<reference evidence="7" key="1">
    <citation type="submission" date="2021-01" db="EMBL/GenBank/DDBJ databases">
        <authorList>
            <person name="Kaushik A."/>
        </authorList>
    </citation>
    <scope>NUCLEOTIDE SEQUENCE</scope>
    <source>
        <strain evidence="7">AG2-2IIIB</strain>
    </source>
</reference>
<gene>
    <name evidence="7" type="ORF">RDB_LOCUS123112</name>
</gene>
<dbReference type="PANTHER" id="PTHR42104">
    <property type="entry name" value="EXTRACELLULAR GUANYL-SPECIFIC RIBONUCLEASE RNTA (AFU_ORTHOLOGUE AFUA_4G03230)"/>
    <property type="match status" value="1"/>
</dbReference>
<keyword evidence="1" id="KW-0540">Nuclease</keyword>
<dbReference type="SUPFAM" id="SSF53933">
    <property type="entry name" value="Microbial ribonucleases"/>
    <property type="match status" value="1"/>
</dbReference>
<keyword evidence="6" id="KW-0732">Signal</keyword>
<dbReference type="Pfam" id="PF00545">
    <property type="entry name" value="Ribonuclease"/>
    <property type="match status" value="1"/>
</dbReference>
<dbReference type="AlphaFoldDB" id="A0A8H3H6A9"/>
<keyword evidence="3" id="KW-0378">Hydrolase</keyword>
<feature type="non-terminal residue" evidence="7">
    <location>
        <position position="1"/>
    </location>
</feature>
<name>A0A8H3H6A9_9AGAM</name>
<evidence type="ECO:0000256" key="2">
    <source>
        <dbReference type="ARBA" id="ARBA00022759"/>
    </source>
</evidence>
<comment type="caution">
    <text evidence="7">The sequence shown here is derived from an EMBL/GenBank/DDBJ whole genome shotgun (WGS) entry which is preliminary data.</text>
</comment>
<dbReference type="Proteomes" id="UP000663843">
    <property type="component" value="Unassembled WGS sequence"/>
</dbReference>
<proteinExistence type="predicted"/>
<protein>
    <submittedName>
        <fullName evidence="7">Uncharacterized protein</fullName>
    </submittedName>
</protein>
<evidence type="ECO:0000256" key="6">
    <source>
        <dbReference type="SAM" id="SignalP"/>
    </source>
</evidence>
<dbReference type="InterPro" id="IPR016191">
    <property type="entry name" value="Ribonuclease/ribotoxin"/>
</dbReference>
<dbReference type="GO" id="GO:0016829">
    <property type="term" value="F:lyase activity"/>
    <property type="evidence" value="ECO:0007669"/>
    <property type="project" value="UniProtKB-KW"/>
</dbReference>
<evidence type="ECO:0000256" key="3">
    <source>
        <dbReference type="ARBA" id="ARBA00022801"/>
    </source>
</evidence>
<dbReference type="GO" id="GO:0003723">
    <property type="term" value="F:RNA binding"/>
    <property type="evidence" value="ECO:0007669"/>
    <property type="project" value="InterPro"/>
</dbReference>
<dbReference type="InterPro" id="IPR000026">
    <property type="entry name" value="N1-like"/>
</dbReference>
<evidence type="ECO:0000313" key="8">
    <source>
        <dbReference type="Proteomes" id="UP000663843"/>
    </source>
</evidence>
<evidence type="ECO:0000256" key="5">
    <source>
        <dbReference type="ARBA" id="ARBA00023239"/>
    </source>
</evidence>
<dbReference type="GO" id="GO:0016787">
    <property type="term" value="F:hydrolase activity"/>
    <property type="evidence" value="ECO:0007669"/>
    <property type="project" value="UniProtKB-KW"/>
</dbReference>
<evidence type="ECO:0000256" key="1">
    <source>
        <dbReference type="ARBA" id="ARBA00022722"/>
    </source>
</evidence>
<dbReference type="Gene3D" id="3.10.450.30">
    <property type="entry name" value="Microbial ribonucleases"/>
    <property type="match status" value="1"/>
</dbReference>
<evidence type="ECO:0000256" key="4">
    <source>
        <dbReference type="ARBA" id="ARBA00023157"/>
    </source>
</evidence>
<feature type="chain" id="PRO_5034880809" evidence="6">
    <location>
        <begin position="20"/>
        <end position="133"/>
    </location>
</feature>
<organism evidence="7 8">
    <name type="scientific">Rhizoctonia solani</name>
    <dbReference type="NCBI Taxonomy" id="456999"/>
    <lineage>
        <taxon>Eukaryota</taxon>
        <taxon>Fungi</taxon>
        <taxon>Dikarya</taxon>
        <taxon>Basidiomycota</taxon>
        <taxon>Agaricomycotina</taxon>
        <taxon>Agaricomycetes</taxon>
        <taxon>Cantharellales</taxon>
        <taxon>Ceratobasidiaceae</taxon>
        <taxon>Rhizoctonia</taxon>
    </lineage>
</organism>
<evidence type="ECO:0000313" key="7">
    <source>
        <dbReference type="EMBL" id="CAE6485672.1"/>
    </source>
</evidence>
<feature type="signal peptide" evidence="6">
    <location>
        <begin position="1"/>
        <end position="19"/>
    </location>
</feature>
<accession>A0A8H3H6A9</accession>
<keyword evidence="4" id="KW-1015">Disulfide bond</keyword>
<dbReference type="GO" id="GO:0004521">
    <property type="term" value="F:RNA endonuclease activity"/>
    <property type="evidence" value="ECO:0007669"/>
    <property type="project" value="InterPro"/>
</dbReference>
<dbReference type="EMBL" id="CAJMWT010004147">
    <property type="protein sequence ID" value="CAE6485672.1"/>
    <property type="molecule type" value="Genomic_DNA"/>
</dbReference>
<keyword evidence="2" id="KW-0255">Endonuclease</keyword>
<keyword evidence="5" id="KW-0456">Lyase</keyword>
<sequence>MVAFVWNLALLALAAPALAMPAPNGTVELSKRAITSPSYNWADCQGYNFYQKSAVTAAAQEAVRLLQDGDTVGFNSYPHRYYNSENIPFQAGCNSPWYEFPILPNGKLFTGWSGPGTDRVVIGTWSGANAHLC</sequence>
<dbReference type="PANTHER" id="PTHR42104:SF1">
    <property type="entry name" value="EXTRACELLULAR GUANYL-SPECIFIC RIBONUCLEASE RNTA (AFU_ORTHOLOGUE AFUA_4G03230)"/>
    <property type="match status" value="1"/>
</dbReference>